<dbReference type="EMBL" id="JAUCMV010000001">
    <property type="protein sequence ID" value="KAK0426789.1"/>
    <property type="molecule type" value="Genomic_DNA"/>
</dbReference>
<protein>
    <recommendedName>
        <fullName evidence="4">Major facilitator superfamily (MFS) profile domain-containing protein</fullName>
    </recommendedName>
</protein>
<dbReference type="PROSITE" id="PS50850">
    <property type="entry name" value="MFS"/>
    <property type="match status" value="1"/>
</dbReference>
<feature type="transmembrane region" description="Helical" evidence="3">
    <location>
        <begin position="295"/>
        <end position="315"/>
    </location>
</feature>
<feature type="transmembrane region" description="Helical" evidence="3">
    <location>
        <begin position="581"/>
        <end position="602"/>
    </location>
</feature>
<dbReference type="InterPro" id="IPR036259">
    <property type="entry name" value="MFS_trans_sf"/>
</dbReference>
<dbReference type="Gene3D" id="1.20.1250.20">
    <property type="entry name" value="MFS general substrate transporter like domains"/>
    <property type="match status" value="2"/>
</dbReference>
<evidence type="ECO:0000313" key="5">
    <source>
        <dbReference type="EMBL" id="KAK0426789.1"/>
    </source>
</evidence>
<organism evidence="5 6">
    <name type="scientific">Steinernema hermaphroditum</name>
    <dbReference type="NCBI Taxonomy" id="289476"/>
    <lineage>
        <taxon>Eukaryota</taxon>
        <taxon>Metazoa</taxon>
        <taxon>Ecdysozoa</taxon>
        <taxon>Nematoda</taxon>
        <taxon>Chromadorea</taxon>
        <taxon>Rhabditida</taxon>
        <taxon>Tylenchina</taxon>
        <taxon>Panagrolaimomorpha</taxon>
        <taxon>Strongyloidoidea</taxon>
        <taxon>Steinernematidae</taxon>
        <taxon>Steinernema</taxon>
    </lineage>
</organism>
<feature type="transmembrane region" description="Helical" evidence="3">
    <location>
        <begin position="515"/>
        <end position="536"/>
    </location>
</feature>
<evidence type="ECO:0000313" key="6">
    <source>
        <dbReference type="Proteomes" id="UP001175271"/>
    </source>
</evidence>
<feature type="domain" description="Major facilitator superfamily (MFS) profile" evidence="4">
    <location>
        <begin position="144"/>
        <end position="607"/>
    </location>
</feature>
<accession>A0AA39IPF8</accession>
<gene>
    <name evidence="5" type="ORF">QR680_009901</name>
</gene>
<feature type="region of interest" description="Disordered" evidence="2">
    <location>
        <begin position="614"/>
        <end position="636"/>
    </location>
</feature>
<comment type="caution">
    <text evidence="5">The sequence shown here is derived from an EMBL/GenBank/DDBJ whole genome shotgun (WGS) entry which is preliminary data.</text>
</comment>
<dbReference type="InterPro" id="IPR011701">
    <property type="entry name" value="MFS"/>
</dbReference>
<comment type="subcellular location">
    <subcellularLocation>
        <location evidence="1">Membrane</location>
        <topology evidence="1">Multi-pass membrane protein</topology>
    </subcellularLocation>
</comment>
<dbReference type="Pfam" id="PF07690">
    <property type="entry name" value="MFS_1"/>
    <property type="match status" value="1"/>
</dbReference>
<keyword evidence="3" id="KW-0812">Transmembrane</keyword>
<proteinExistence type="predicted"/>
<feature type="transmembrane region" description="Helical" evidence="3">
    <location>
        <begin position="411"/>
        <end position="435"/>
    </location>
</feature>
<dbReference type="PANTHER" id="PTHR45757">
    <property type="entry name" value="PROTEIN CBG23364-RELATED"/>
    <property type="match status" value="1"/>
</dbReference>
<feature type="transmembrane region" description="Helical" evidence="3">
    <location>
        <begin position="234"/>
        <end position="253"/>
    </location>
</feature>
<feature type="transmembrane region" description="Helical" evidence="3">
    <location>
        <begin position="548"/>
        <end position="569"/>
    </location>
</feature>
<feature type="transmembrane region" description="Helical" evidence="3">
    <location>
        <begin position="489"/>
        <end position="509"/>
    </location>
</feature>
<evidence type="ECO:0000256" key="3">
    <source>
        <dbReference type="SAM" id="Phobius"/>
    </source>
</evidence>
<dbReference type="SUPFAM" id="SSF103473">
    <property type="entry name" value="MFS general substrate transporter"/>
    <property type="match status" value="1"/>
</dbReference>
<dbReference type="GO" id="GO:0016020">
    <property type="term" value="C:membrane"/>
    <property type="evidence" value="ECO:0007669"/>
    <property type="project" value="UniProtKB-SubCell"/>
</dbReference>
<name>A0AA39IPF8_9BILA</name>
<evidence type="ECO:0000256" key="2">
    <source>
        <dbReference type="SAM" id="MobiDB-lite"/>
    </source>
</evidence>
<dbReference type="Proteomes" id="UP001175271">
    <property type="component" value="Unassembled WGS sequence"/>
</dbReference>
<keyword evidence="3" id="KW-0472">Membrane</keyword>
<feature type="transmembrane region" description="Helical" evidence="3">
    <location>
        <begin position="265"/>
        <end position="289"/>
    </location>
</feature>
<dbReference type="GO" id="GO:0022857">
    <property type="term" value="F:transmembrane transporter activity"/>
    <property type="evidence" value="ECO:0007669"/>
    <property type="project" value="InterPro"/>
</dbReference>
<feature type="transmembrane region" description="Helical" evidence="3">
    <location>
        <begin position="348"/>
        <end position="370"/>
    </location>
</feature>
<dbReference type="AlphaFoldDB" id="A0AA39IPF8"/>
<reference evidence="5" key="1">
    <citation type="submission" date="2023-06" db="EMBL/GenBank/DDBJ databases">
        <title>Genomic analysis of the entomopathogenic nematode Steinernema hermaphroditum.</title>
        <authorList>
            <person name="Schwarz E.M."/>
            <person name="Heppert J.K."/>
            <person name="Baniya A."/>
            <person name="Schwartz H.T."/>
            <person name="Tan C.-H."/>
            <person name="Antoshechkin I."/>
            <person name="Sternberg P.W."/>
            <person name="Goodrich-Blair H."/>
            <person name="Dillman A.R."/>
        </authorList>
    </citation>
    <scope>NUCLEOTIDE SEQUENCE</scope>
    <source>
        <strain evidence="5">PS9179</strain>
        <tissue evidence="5">Whole animal</tissue>
    </source>
</reference>
<sequence>MLLEGNYRMVVLVLGTACLSMMLANIITLNFTIICMTEEKFHWENFTIDLGLDVFDDVKFEFPDDIPDLPSLPDAPTTKKPSFLPDFSLPGIDIDSSFGFNWQTFDLAKHNPELFGKILKKVMVEVGERTAMHIGEKLDPRNIDFQKLKNGFNLTSFNVETINNLKSYMLEKLRTLDDIQKMDVGGRNVSDWEKVRIEDIELKDITWKGVIHGRVKVLDKPADHYYSSTERSTLFGAIAVGALVAIFPFSSCVHRLGTRKSFTIVMLISTVSTALCPTAAALGFVPFVVARAFQGIGFAACMPVIGSITASWAALTENGLFSGALTSFIQLAPVITMPMSGVLCVSDFGWAAVFYVHAGITAVLTVFWWTMYRDTPHDSKCVTLKETRHIQEGKVIDGRSRHTKHRVPLKAIYSSISVWAVWIAAIGNMYAIQMVVVFSPTYISQVLGYPIVNVGIAAALPTLLQFIVKMIAGITSDKITFLSETAKVRIFNSVAFMGMGGFMVLLAIAPDSTPFLSLCLLIACAAVLGFNTGGFFKSATLVGRHYSQIVNAHVQFIMCLAMLTVPYIVYGLTPTNSHSEWAIVFIVHASLLFLTNAFFFFFGEGVAAPFARSPTGSSTGLKEGELLKPLKNASPA</sequence>
<keyword evidence="3" id="KW-1133">Transmembrane helix</keyword>
<dbReference type="InterPro" id="IPR020846">
    <property type="entry name" value="MFS_dom"/>
</dbReference>
<keyword evidence="6" id="KW-1185">Reference proteome</keyword>
<evidence type="ECO:0000256" key="1">
    <source>
        <dbReference type="ARBA" id="ARBA00004141"/>
    </source>
</evidence>
<evidence type="ECO:0000259" key="4">
    <source>
        <dbReference type="PROSITE" id="PS50850"/>
    </source>
</evidence>
<feature type="transmembrane region" description="Helical" evidence="3">
    <location>
        <begin position="447"/>
        <end position="468"/>
    </location>
</feature>